<gene>
    <name evidence="9" type="ORF">ATJ88_2954</name>
</gene>
<comment type="similarity">
    <text evidence="7">Belongs to the glycosyltransferase 87 family.</text>
</comment>
<feature type="transmembrane region" description="Helical" evidence="8">
    <location>
        <begin position="196"/>
        <end position="219"/>
    </location>
</feature>
<dbReference type="Pfam" id="PF09594">
    <property type="entry name" value="GT87"/>
    <property type="match status" value="1"/>
</dbReference>
<dbReference type="Proteomes" id="UP000224130">
    <property type="component" value="Unassembled WGS sequence"/>
</dbReference>
<accession>A0A2A9F199</accession>
<evidence type="ECO:0000256" key="6">
    <source>
        <dbReference type="ARBA" id="ARBA00023136"/>
    </source>
</evidence>
<evidence type="ECO:0000256" key="2">
    <source>
        <dbReference type="ARBA" id="ARBA00022475"/>
    </source>
</evidence>
<dbReference type="RefSeq" id="WP_098464470.1">
    <property type="nucleotide sequence ID" value="NZ_PDJJ01000001.1"/>
</dbReference>
<evidence type="ECO:0000256" key="1">
    <source>
        <dbReference type="ARBA" id="ARBA00004651"/>
    </source>
</evidence>
<dbReference type="InterPro" id="IPR018584">
    <property type="entry name" value="GT87"/>
</dbReference>
<comment type="caution">
    <text evidence="9">The sequence shown here is derived from an EMBL/GenBank/DDBJ whole genome shotgun (WGS) entry which is preliminary data.</text>
</comment>
<name>A0A2A9F199_9MICO</name>
<evidence type="ECO:0000313" key="10">
    <source>
        <dbReference type="Proteomes" id="UP000224130"/>
    </source>
</evidence>
<dbReference type="GO" id="GO:0005886">
    <property type="term" value="C:plasma membrane"/>
    <property type="evidence" value="ECO:0007669"/>
    <property type="project" value="UniProtKB-SubCell"/>
</dbReference>
<dbReference type="AlphaFoldDB" id="A0A2A9F199"/>
<proteinExistence type="inferred from homology"/>
<evidence type="ECO:0000313" key="9">
    <source>
        <dbReference type="EMBL" id="PFG44235.1"/>
    </source>
</evidence>
<evidence type="ECO:0000256" key="7">
    <source>
        <dbReference type="ARBA" id="ARBA00024033"/>
    </source>
</evidence>
<evidence type="ECO:0000256" key="8">
    <source>
        <dbReference type="SAM" id="Phobius"/>
    </source>
</evidence>
<protein>
    <submittedName>
        <fullName evidence="9">Uncharacterized protein DUF2029</fullName>
    </submittedName>
</protein>
<keyword evidence="6 8" id="KW-0472">Membrane</keyword>
<dbReference type="OrthoDB" id="5056533at2"/>
<organism evidence="9 10">
    <name type="scientific">Isoptericola jiangsuensis</name>
    <dbReference type="NCBI Taxonomy" id="548579"/>
    <lineage>
        <taxon>Bacteria</taxon>
        <taxon>Bacillati</taxon>
        <taxon>Actinomycetota</taxon>
        <taxon>Actinomycetes</taxon>
        <taxon>Micrococcales</taxon>
        <taxon>Promicromonosporaceae</taxon>
        <taxon>Isoptericola</taxon>
    </lineage>
</organism>
<evidence type="ECO:0000256" key="3">
    <source>
        <dbReference type="ARBA" id="ARBA00022679"/>
    </source>
</evidence>
<keyword evidence="5 8" id="KW-1133">Transmembrane helix</keyword>
<reference evidence="9 10" key="1">
    <citation type="submission" date="2017-10" db="EMBL/GenBank/DDBJ databases">
        <title>Sequencing the genomes of 1000 actinobacteria strains.</title>
        <authorList>
            <person name="Klenk H.-P."/>
        </authorList>
    </citation>
    <scope>NUCLEOTIDE SEQUENCE [LARGE SCALE GENOMIC DNA]</scope>
    <source>
        <strain evidence="9 10">DSM 21863</strain>
    </source>
</reference>
<sequence length="408" mass="42060">MTWGSARVRGLVAAGLWVVVVLGTAFLVVERYCGAVGDPTSGMDLGFFLEGADAVDSAGTPYAAPMYVYSPLLALALGPVSGGASAQMAWWTAMSLGAGLGAVALVVASVWRDLGTWSRPLVSGVAALTLLASWPVVVVLWLGQVDLLLLALMALAVLLVVRGRPTAGAFVVGLAAALKTWAGGLALWGFRRGGDARATLVGVGAALALTVVVSTVAVGPDAVPRWVGRTLAASDQPLTSYSAWGAGRDLFTSSGVLARPVVESAALGVVVTVVLAAWAVALLVVALRRPGDPRLSAWNVMACLLLLMPVSHLAYRVLALPLLWVWPALARRVGRTSWVVLLVTLAGCWLVGYRLVPGDPGSVDVGLYLAVLGAAYVSTTASTLLAARLAPARCDDVEVSSPQPGRVQ</sequence>
<comment type="subcellular location">
    <subcellularLocation>
        <location evidence="1">Cell membrane</location>
        <topology evidence="1">Multi-pass membrane protein</topology>
    </subcellularLocation>
</comment>
<feature type="transmembrane region" description="Helical" evidence="8">
    <location>
        <begin position="368"/>
        <end position="387"/>
    </location>
</feature>
<dbReference type="GO" id="GO:0016758">
    <property type="term" value="F:hexosyltransferase activity"/>
    <property type="evidence" value="ECO:0007669"/>
    <property type="project" value="InterPro"/>
</dbReference>
<keyword evidence="2" id="KW-1003">Cell membrane</keyword>
<feature type="transmembrane region" description="Helical" evidence="8">
    <location>
        <begin position="147"/>
        <end position="163"/>
    </location>
</feature>
<dbReference type="EMBL" id="PDJJ01000001">
    <property type="protein sequence ID" value="PFG44235.1"/>
    <property type="molecule type" value="Genomic_DNA"/>
</dbReference>
<keyword evidence="10" id="KW-1185">Reference proteome</keyword>
<feature type="transmembrane region" description="Helical" evidence="8">
    <location>
        <begin position="88"/>
        <end position="108"/>
    </location>
</feature>
<evidence type="ECO:0000256" key="5">
    <source>
        <dbReference type="ARBA" id="ARBA00022989"/>
    </source>
</evidence>
<keyword evidence="3" id="KW-0808">Transferase</keyword>
<evidence type="ECO:0000256" key="4">
    <source>
        <dbReference type="ARBA" id="ARBA00022692"/>
    </source>
</evidence>
<feature type="transmembrane region" description="Helical" evidence="8">
    <location>
        <begin position="265"/>
        <end position="286"/>
    </location>
</feature>
<keyword evidence="4 8" id="KW-0812">Transmembrane</keyword>
<feature type="transmembrane region" description="Helical" evidence="8">
    <location>
        <begin position="338"/>
        <end position="356"/>
    </location>
</feature>
<feature type="transmembrane region" description="Helical" evidence="8">
    <location>
        <begin position="298"/>
        <end position="326"/>
    </location>
</feature>
<feature type="transmembrane region" description="Helical" evidence="8">
    <location>
        <begin position="170"/>
        <end position="190"/>
    </location>
</feature>
<feature type="transmembrane region" description="Helical" evidence="8">
    <location>
        <begin position="12"/>
        <end position="29"/>
    </location>
</feature>